<comment type="similarity">
    <text evidence="1">Belongs to the peptidase S1C family.</text>
</comment>
<dbReference type="Proteomes" id="UP000306196">
    <property type="component" value="Unassembled WGS sequence"/>
</dbReference>
<evidence type="ECO:0000313" key="7">
    <source>
        <dbReference type="Proteomes" id="UP000306196"/>
    </source>
</evidence>
<protein>
    <submittedName>
        <fullName evidence="6">Serine protease</fullName>
    </submittedName>
</protein>
<dbReference type="EMBL" id="VAUV01000004">
    <property type="protein sequence ID" value="TLD71795.1"/>
    <property type="molecule type" value="Genomic_DNA"/>
</dbReference>
<dbReference type="SUPFAM" id="SSF50156">
    <property type="entry name" value="PDZ domain-like"/>
    <property type="match status" value="1"/>
</dbReference>
<dbReference type="PROSITE" id="PS50106">
    <property type="entry name" value="PDZ"/>
    <property type="match status" value="1"/>
</dbReference>
<dbReference type="GO" id="GO:0006508">
    <property type="term" value="P:proteolysis"/>
    <property type="evidence" value="ECO:0007669"/>
    <property type="project" value="UniProtKB-KW"/>
</dbReference>
<dbReference type="RefSeq" id="WP_138085390.1">
    <property type="nucleotide sequence ID" value="NZ_VAUV01000004.1"/>
</dbReference>
<dbReference type="Pfam" id="PF13180">
    <property type="entry name" value="PDZ_2"/>
    <property type="match status" value="1"/>
</dbReference>
<accession>A0A5R8KIL0</accession>
<dbReference type="InterPro" id="IPR001478">
    <property type="entry name" value="PDZ"/>
</dbReference>
<evidence type="ECO:0000313" key="6">
    <source>
        <dbReference type="EMBL" id="TLD71795.1"/>
    </source>
</evidence>
<dbReference type="CDD" id="cd23081">
    <property type="entry name" value="cpPDZ_EcRseP-like"/>
    <property type="match status" value="1"/>
</dbReference>
<name>A0A5R8KIL0_9BACT</name>
<reference evidence="6 7" key="1">
    <citation type="submission" date="2019-05" db="EMBL/GenBank/DDBJ databases">
        <title>Verrucobacter flavum gen. nov., sp. nov. a new member of the family Verrucomicrobiaceae.</title>
        <authorList>
            <person name="Szuroczki S."/>
            <person name="Abbaszade G."/>
            <person name="Szabo A."/>
            <person name="Felfoldi T."/>
            <person name="Schumann P."/>
            <person name="Boka K."/>
            <person name="Keki Z."/>
            <person name="Toumi M."/>
            <person name="Toth E."/>
        </authorList>
    </citation>
    <scope>NUCLEOTIDE SEQUENCE [LARGE SCALE GENOMIC DNA]</scope>
    <source>
        <strain evidence="6 7">MG-N-17</strain>
    </source>
</reference>
<organism evidence="6 7">
    <name type="scientific">Phragmitibacter flavus</name>
    <dbReference type="NCBI Taxonomy" id="2576071"/>
    <lineage>
        <taxon>Bacteria</taxon>
        <taxon>Pseudomonadati</taxon>
        <taxon>Verrucomicrobiota</taxon>
        <taxon>Verrucomicrobiia</taxon>
        <taxon>Verrucomicrobiales</taxon>
        <taxon>Verrucomicrobiaceae</taxon>
        <taxon>Phragmitibacter</taxon>
    </lineage>
</organism>
<keyword evidence="2 6" id="KW-0645">Protease</keyword>
<dbReference type="GO" id="GO:0004252">
    <property type="term" value="F:serine-type endopeptidase activity"/>
    <property type="evidence" value="ECO:0007669"/>
    <property type="project" value="InterPro"/>
</dbReference>
<dbReference type="SUPFAM" id="SSF50494">
    <property type="entry name" value="Trypsin-like serine proteases"/>
    <property type="match status" value="1"/>
</dbReference>
<keyword evidence="4" id="KW-0732">Signal</keyword>
<sequence length="332" mass="35540">MFAPRINALPRRLLPALAGLWLTTAAATASQVEATAPAPITIDQLRDVQQRVQTALKSAEKTLVSIECGTGTASGVIVSPDGLVLTAAHVTTEVGKKYKVTLPNGRNVEGTSLGLDTATDAAMLQLPAPAKEWPYASIDRETHRLKPGAWCFAIGHPGGYNKSRGHVLRIGRLVKISANMIQSDCVLMAGDSGGPLFNLDGEIIGIHSQIWQGREQNLHVGMSPFLRSWDAMKRGETIRVWAQGSGGWIGLGNVAKPDGLVIQEVVANSPAALAQLQTGDRILTINNQPVTVPADFSTAIRRRAAGEIVTLQIQRDGQLRTVDIKLQPRPEP</sequence>
<dbReference type="OrthoDB" id="191045at2"/>
<feature type="signal peptide" evidence="4">
    <location>
        <begin position="1"/>
        <end position="29"/>
    </location>
</feature>
<feature type="chain" id="PRO_5024284836" evidence="4">
    <location>
        <begin position="30"/>
        <end position="332"/>
    </location>
</feature>
<dbReference type="Gene3D" id="2.40.10.10">
    <property type="entry name" value="Trypsin-like serine proteases"/>
    <property type="match status" value="2"/>
</dbReference>
<gene>
    <name evidence="6" type="ORF">FEM03_06560</name>
</gene>
<feature type="domain" description="PDZ" evidence="5">
    <location>
        <begin position="237"/>
        <end position="317"/>
    </location>
</feature>
<evidence type="ECO:0000256" key="4">
    <source>
        <dbReference type="SAM" id="SignalP"/>
    </source>
</evidence>
<dbReference type="Pfam" id="PF13365">
    <property type="entry name" value="Trypsin_2"/>
    <property type="match status" value="1"/>
</dbReference>
<dbReference type="AlphaFoldDB" id="A0A5R8KIL0"/>
<dbReference type="Gene3D" id="2.30.42.10">
    <property type="match status" value="1"/>
</dbReference>
<dbReference type="SMART" id="SM00228">
    <property type="entry name" value="PDZ"/>
    <property type="match status" value="1"/>
</dbReference>
<dbReference type="PANTHER" id="PTHR22939:SF129">
    <property type="entry name" value="SERINE PROTEASE HTRA2, MITOCHONDRIAL"/>
    <property type="match status" value="1"/>
</dbReference>
<evidence type="ECO:0000256" key="2">
    <source>
        <dbReference type="ARBA" id="ARBA00022670"/>
    </source>
</evidence>
<comment type="caution">
    <text evidence="6">The sequence shown here is derived from an EMBL/GenBank/DDBJ whole genome shotgun (WGS) entry which is preliminary data.</text>
</comment>
<dbReference type="InterPro" id="IPR009003">
    <property type="entry name" value="Peptidase_S1_PA"/>
</dbReference>
<dbReference type="PANTHER" id="PTHR22939">
    <property type="entry name" value="SERINE PROTEASE FAMILY S1C HTRA-RELATED"/>
    <property type="match status" value="1"/>
</dbReference>
<evidence type="ECO:0000256" key="3">
    <source>
        <dbReference type="ARBA" id="ARBA00022801"/>
    </source>
</evidence>
<dbReference type="InterPro" id="IPR001940">
    <property type="entry name" value="Peptidase_S1C"/>
</dbReference>
<dbReference type="InterPro" id="IPR036034">
    <property type="entry name" value="PDZ_sf"/>
</dbReference>
<keyword evidence="3" id="KW-0378">Hydrolase</keyword>
<keyword evidence="7" id="KW-1185">Reference proteome</keyword>
<evidence type="ECO:0000259" key="5">
    <source>
        <dbReference type="PROSITE" id="PS50106"/>
    </source>
</evidence>
<proteinExistence type="inferred from homology"/>
<dbReference type="InterPro" id="IPR043504">
    <property type="entry name" value="Peptidase_S1_PA_chymotrypsin"/>
</dbReference>
<evidence type="ECO:0000256" key="1">
    <source>
        <dbReference type="ARBA" id="ARBA00010541"/>
    </source>
</evidence>
<dbReference type="PRINTS" id="PR00834">
    <property type="entry name" value="PROTEASES2C"/>
</dbReference>